<name>A0A926E1A9_9FIRM</name>
<dbReference type="EMBL" id="JACRSV010000002">
    <property type="protein sequence ID" value="MBC8559789.1"/>
    <property type="molecule type" value="Genomic_DNA"/>
</dbReference>
<reference evidence="2" key="1">
    <citation type="submission" date="2020-08" db="EMBL/GenBank/DDBJ databases">
        <title>Genome public.</title>
        <authorList>
            <person name="Liu C."/>
            <person name="Sun Q."/>
        </authorList>
    </citation>
    <scope>NUCLEOTIDE SEQUENCE</scope>
    <source>
        <strain evidence="2">NSJ-33</strain>
    </source>
</reference>
<feature type="transmembrane region" description="Helical" evidence="1">
    <location>
        <begin position="115"/>
        <end position="139"/>
    </location>
</feature>
<accession>A0A926E1A9</accession>
<proteinExistence type="predicted"/>
<keyword evidence="3" id="KW-1185">Reference proteome</keyword>
<dbReference type="RefSeq" id="WP_249294774.1">
    <property type="nucleotide sequence ID" value="NZ_JACRSV010000002.1"/>
</dbReference>
<feature type="transmembrane region" description="Helical" evidence="1">
    <location>
        <begin position="151"/>
        <end position="172"/>
    </location>
</feature>
<dbReference type="Proteomes" id="UP000610760">
    <property type="component" value="Unassembled WGS sequence"/>
</dbReference>
<keyword evidence="1" id="KW-1133">Transmembrane helix</keyword>
<sequence>MIKTVHKFFSLGSFEKEEQWLNAMSQKGYQLVHVGWCSYTFLEGEPGKYLYRLELLEEVPEHPESAAYIRFMEETGAEMVASYMRWVYFRKKAKDGAFDLYSDIRSKIGHYRRIAGLWWVLLFVELIALAINVAGTVNYVITNGRLLNPNFFLSLFCLLLLGFVFCIGLPVLKKLRQMKKEQRVRE</sequence>
<keyword evidence="1" id="KW-0472">Membrane</keyword>
<evidence type="ECO:0000313" key="2">
    <source>
        <dbReference type="EMBL" id="MBC8559789.1"/>
    </source>
</evidence>
<keyword evidence="1" id="KW-0812">Transmembrane</keyword>
<dbReference type="AlphaFoldDB" id="A0A926E1A9"/>
<protein>
    <submittedName>
        <fullName evidence="2">DUF2812 domain-containing protein</fullName>
    </submittedName>
</protein>
<dbReference type="InterPro" id="IPR021359">
    <property type="entry name" value="DUF2812"/>
</dbReference>
<evidence type="ECO:0000313" key="3">
    <source>
        <dbReference type="Proteomes" id="UP000610760"/>
    </source>
</evidence>
<organism evidence="2 3">
    <name type="scientific">Fumia xinanensis</name>
    <dbReference type="NCBI Taxonomy" id="2763659"/>
    <lineage>
        <taxon>Bacteria</taxon>
        <taxon>Bacillati</taxon>
        <taxon>Bacillota</taxon>
        <taxon>Clostridia</taxon>
        <taxon>Eubacteriales</taxon>
        <taxon>Oscillospiraceae</taxon>
        <taxon>Fumia</taxon>
    </lineage>
</organism>
<evidence type="ECO:0000256" key="1">
    <source>
        <dbReference type="SAM" id="Phobius"/>
    </source>
</evidence>
<gene>
    <name evidence="2" type="ORF">H8710_06860</name>
</gene>
<dbReference type="Pfam" id="PF11193">
    <property type="entry name" value="DUF2812"/>
    <property type="match status" value="1"/>
</dbReference>
<comment type="caution">
    <text evidence="2">The sequence shown here is derived from an EMBL/GenBank/DDBJ whole genome shotgun (WGS) entry which is preliminary data.</text>
</comment>